<evidence type="ECO:0000313" key="4">
    <source>
        <dbReference type="Proteomes" id="UP000241890"/>
    </source>
</evidence>
<feature type="transmembrane region" description="Helical" evidence="2">
    <location>
        <begin position="54"/>
        <end position="73"/>
    </location>
</feature>
<keyword evidence="2" id="KW-1133">Transmembrane helix</keyword>
<feature type="transmembrane region" description="Helical" evidence="2">
    <location>
        <begin position="80"/>
        <end position="106"/>
    </location>
</feature>
<name>A0A2R5G6G3_9STRA</name>
<keyword evidence="4" id="KW-1185">Reference proteome</keyword>
<dbReference type="Proteomes" id="UP000241890">
    <property type="component" value="Unassembled WGS sequence"/>
</dbReference>
<feature type="transmembrane region" description="Helical" evidence="2">
    <location>
        <begin position="126"/>
        <end position="148"/>
    </location>
</feature>
<feature type="transmembrane region" description="Helical" evidence="2">
    <location>
        <begin position="20"/>
        <end position="42"/>
    </location>
</feature>
<comment type="caution">
    <text evidence="3">The sequence shown here is derived from an EMBL/GenBank/DDBJ whole genome shotgun (WGS) entry which is preliminary data.</text>
</comment>
<proteinExistence type="predicted"/>
<reference evidence="3 4" key="1">
    <citation type="submission" date="2017-12" db="EMBL/GenBank/DDBJ databases">
        <title>Sequencing, de novo assembly and annotation of complete genome of a new Thraustochytrid species, strain FCC1311.</title>
        <authorList>
            <person name="Sedici K."/>
            <person name="Godart F."/>
            <person name="Aiese Cigliano R."/>
            <person name="Sanseverino W."/>
            <person name="Barakat M."/>
            <person name="Ortet P."/>
            <person name="Marechal E."/>
            <person name="Cagnac O."/>
            <person name="Amato A."/>
        </authorList>
    </citation>
    <scope>NUCLEOTIDE SEQUENCE [LARGE SCALE GENOMIC DNA]</scope>
</reference>
<evidence type="ECO:0000256" key="1">
    <source>
        <dbReference type="SAM" id="MobiDB-lite"/>
    </source>
</evidence>
<dbReference type="AlphaFoldDB" id="A0A2R5G6G3"/>
<protein>
    <submittedName>
        <fullName evidence="3">Uncharacterized protein</fullName>
    </submittedName>
</protein>
<sequence>MAWLSSAFREQVVDDVSLCLFRFLNVLLFLGSVALLSLAIFFGFEEHGLTILEVLPLVTGFAILLLTCASILVHGDSGRVLLVVYLFVLRAMMALSVLTSIFFFILKRQIASSSDAPPQDLPRVVAQVRGVALFFLALSVVLGLDLAVTKRVYGTKLRTKGEYAPAKPLTSGKRRPDLEYGSLEDVYGNGSTAQSAARNGMDRDREQHSALLDNSLNSGAGRRAENGMYGPFSDEEDEEDEHAIRNKYAALYEKYKL</sequence>
<organism evidence="3 4">
    <name type="scientific">Hondaea fermentalgiana</name>
    <dbReference type="NCBI Taxonomy" id="2315210"/>
    <lineage>
        <taxon>Eukaryota</taxon>
        <taxon>Sar</taxon>
        <taxon>Stramenopiles</taxon>
        <taxon>Bigyra</taxon>
        <taxon>Labyrinthulomycetes</taxon>
        <taxon>Thraustochytrida</taxon>
        <taxon>Thraustochytriidae</taxon>
        <taxon>Hondaea</taxon>
    </lineage>
</organism>
<evidence type="ECO:0000313" key="3">
    <source>
        <dbReference type="EMBL" id="GBG26115.1"/>
    </source>
</evidence>
<feature type="region of interest" description="Disordered" evidence="1">
    <location>
        <begin position="164"/>
        <end position="241"/>
    </location>
</feature>
<keyword evidence="2" id="KW-0812">Transmembrane</keyword>
<gene>
    <name evidence="3" type="ORF">FCC1311_023352</name>
</gene>
<keyword evidence="2" id="KW-0472">Membrane</keyword>
<evidence type="ECO:0000256" key="2">
    <source>
        <dbReference type="SAM" id="Phobius"/>
    </source>
</evidence>
<dbReference type="InParanoid" id="A0A2R5G6G3"/>
<dbReference type="EMBL" id="BEYU01000019">
    <property type="protein sequence ID" value="GBG26115.1"/>
    <property type="molecule type" value="Genomic_DNA"/>
</dbReference>
<accession>A0A2R5G6G3</accession>